<keyword evidence="1" id="KW-0732">Signal</keyword>
<dbReference type="RefSeq" id="WP_186641854.1">
    <property type="nucleotide sequence ID" value="NZ_JACOAF010000058.1"/>
</dbReference>
<evidence type="ECO:0000313" key="3">
    <source>
        <dbReference type="Proteomes" id="UP000659698"/>
    </source>
</evidence>
<accession>A0ABR6VY64</accession>
<feature type="signal peptide" evidence="1">
    <location>
        <begin position="1"/>
        <end position="20"/>
    </location>
</feature>
<gene>
    <name evidence="2" type="ORF">H7U12_20930</name>
</gene>
<reference evidence="2 3" key="1">
    <citation type="journal article" date="2019" name="Int. J. Syst. Evol. Microbiol.">
        <title>Rufibacter sediminis sp. nov., isolated from freshwater lake sediment.</title>
        <authorList>
            <person name="Qu J.H."/>
            <person name="Zhang L.J."/>
            <person name="Fu Y.H."/>
            <person name="Li H.F."/>
        </authorList>
    </citation>
    <scope>NUCLEOTIDE SEQUENCE [LARGE SCALE GENOMIC DNA]</scope>
    <source>
        <strain evidence="2 3">H-1</strain>
    </source>
</reference>
<evidence type="ECO:0000256" key="1">
    <source>
        <dbReference type="SAM" id="SignalP"/>
    </source>
</evidence>
<proteinExistence type="predicted"/>
<name>A0ABR6VY64_9BACT</name>
<keyword evidence="3" id="KW-1185">Reference proteome</keyword>
<organism evidence="2 3">
    <name type="scientific">Rufibacter sediminis</name>
    <dbReference type="NCBI Taxonomy" id="2762756"/>
    <lineage>
        <taxon>Bacteria</taxon>
        <taxon>Pseudomonadati</taxon>
        <taxon>Bacteroidota</taxon>
        <taxon>Cytophagia</taxon>
        <taxon>Cytophagales</taxon>
        <taxon>Hymenobacteraceae</taxon>
        <taxon>Rufibacter</taxon>
    </lineage>
</organism>
<dbReference type="Proteomes" id="UP000659698">
    <property type="component" value="Unassembled WGS sequence"/>
</dbReference>
<sequence>MKRILYLVAPLLWGCSPEKAQETLATTTPAADTAALDQVVDSVSNTRIDGTATTTLPLDVKQQLPAELEVHLDRTHGLWQLPALTSGDLARIPQEEQGPYFIEADFNGDQKQDYAIQLQERDSVFVYVFLKNSADDFQEHLLTRDQLYQLEGKKRSIQYLTLAKKSDRYYDYATRQKDIVLPQDGISVGAENYTATYVWEKGKFRRYETGD</sequence>
<evidence type="ECO:0000313" key="2">
    <source>
        <dbReference type="EMBL" id="MBC3542163.1"/>
    </source>
</evidence>
<dbReference type="EMBL" id="JACOAF010000058">
    <property type="protein sequence ID" value="MBC3542163.1"/>
    <property type="molecule type" value="Genomic_DNA"/>
</dbReference>
<feature type="chain" id="PRO_5045910936" description="Lipoprotein" evidence="1">
    <location>
        <begin position="21"/>
        <end position="211"/>
    </location>
</feature>
<protein>
    <recommendedName>
        <fullName evidence="4">Lipoprotein</fullName>
    </recommendedName>
</protein>
<comment type="caution">
    <text evidence="2">The sequence shown here is derived from an EMBL/GenBank/DDBJ whole genome shotgun (WGS) entry which is preliminary data.</text>
</comment>
<evidence type="ECO:0008006" key="4">
    <source>
        <dbReference type="Google" id="ProtNLM"/>
    </source>
</evidence>